<sequence>MVKVLYGELKWGFIPVKRIVEDYPENSVKAVETDESSEYSNAEKKDLDQQTSSATSAAVAEKSGVESANVAEDANVIEYEYRDEADRKWWKFFDEQEYTIPAHIKNKKKQWNWFEPNTNGAEKKLLVKLDILLAFYSCMAYWVKYLDTVNLNNAFVSGMQESLGMTKSDLTTVQNMFSIGNTIFQIPFLFVLFKCPLNYTLPVLDIVWSLFTVGACKSQTLGQLKACRFFVGAAEAPAYFAYQYLFGSFYQSTELVRRSTFYYFGQYIGVLSSGALQGCLYKYGTATFEGWRVAFLVDAMISLGVGFLGFYMLPGNDPYNIYSIFLSDDEIRLLRKRTRRNVFKASDNLLDWKVWLKLFSQPKIYVLSLFNAFLWCCSNASSGSYLLWLQSLKEYSVVKLNQLSMTSAGIGLVLLAVFGLYADLFNSKYQAIILSQCVNFTGNIILSCYSKASKGAKYFAFNIAYSAWAAAPTGYMYMAIMSRDAEERSKILVVANIFAQTMSIISNKFAFNAQDAPTYKHGFPFAAAMAVCLSLCSLVVLYMYKRQERTLAKSNGIVLYNSKTGENYPLDKEEA</sequence>
<feature type="transmembrane region" description="Helical" evidence="8">
    <location>
        <begin position="459"/>
        <end position="479"/>
    </location>
</feature>
<gene>
    <name evidence="9" type="ORF">AWRI3579_g2017</name>
</gene>
<dbReference type="PANTHER" id="PTHR43791:SF15">
    <property type="entry name" value="TRANSPORTER SEO1-RELATED"/>
    <property type="match status" value="1"/>
</dbReference>
<dbReference type="EMBL" id="LPNM01000007">
    <property type="protein sequence ID" value="OEJ84960.1"/>
    <property type="molecule type" value="Genomic_DNA"/>
</dbReference>
<keyword evidence="5 8" id="KW-0472">Membrane</keyword>
<dbReference type="InParanoid" id="A0A1E5RDH7"/>
<feature type="transmembrane region" description="Helical" evidence="8">
    <location>
        <begin position="364"/>
        <end position="388"/>
    </location>
</feature>
<evidence type="ECO:0000256" key="4">
    <source>
        <dbReference type="ARBA" id="ARBA00022989"/>
    </source>
</evidence>
<feature type="region of interest" description="Disordered" evidence="7">
    <location>
        <begin position="30"/>
        <end position="53"/>
    </location>
</feature>
<proteinExistence type="inferred from homology"/>
<comment type="subcellular location">
    <subcellularLocation>
        <location evidence="1">Membrane</location>
        <topology evidence="1">Multi-pass membrane protein</topology>
    </subcellularLocation>
</comment>
<dbReference type="PANTHER" id="PTHR43791">
    <property type="entry name" value="PERMEASE-RELATED"/>
    <property type="match status" value="1"/>
</dbReference>
<evidence type="ECO:0000256" key="7">
    <source>
        <dbReference type="SAM" id="MobiDB-lite"/>
    </source>
</evidence>
<evidence type="ECO:0000256" key="6">
    <source>
        <dbReference type="ARBA" id="ARBA00037968"/>
    </source>
</evidence>
<evidence type="ECO:0000313" key="9">
    <source>
        <dbReference type="EMBL" id="OEJ84960.1"/>
    </source>
</evidence>
<reference evidence="10" key="1">
    <citation type="journal article" date="2016" name="Genome Announc.">
        <title>Genome sequences of three species of Hanseniaspora isolated from spontaneous wine fermentations.</title>
        <authorList>
            <person name="Sternes P.R."/>
            <person name="Lee D."/>
            <person name="Kutyna D.R."/>
            <person name="Borneman A.R."/>
        </authorList>
    </citation>
    <scope>NUCLEOTIDE SEQUENCE [LARGE SCALE GENOMIC DNA]</scope>
    <source>
        <strain evidence="10">AWRI3579</strain>
    </source>
</reference>
<feature type="transmembrane region" description="Helical" evidence="8">
    <location>
        <begin position="261"/>
        <end position="281"/>
    </location>
</feature>
<evidence type="ECO:0000256" key="1">
    <source>
        <dbReference type="ARBA" id="ARBA00004141"/>
    </source>
</evidence>
<dbReference type="Gene3D" id="1.20.1250.20">
    <property type="entry name" value="MFS general substrate transporter like domains"/>
    <property type="match status" value="1"/>
</dbReference>
<dbReference type="InterPro" id="IPR036259">
    <property type="entry name" value="MFS_trans_sf"/>
</dbReference>
<dbReference type="Pfam" id="PF07690">
    <property type="entry name" value="MFS_1"/>
    <property type="match status" value="1"/>
</dbReference>
<protein>
    <submittedName>
        <fullName evidence="9">Putative transporter SEO1</fullName>
    </submittedName>
</protein>
<organism evidence="9 10">
    <name type="scientific">Hanseniaspora osmophila</name>
    <dbReference type="NCBI Taxonomy" id="56408"/>
    <lineage>
        <taxon>Eukaryota</taxon>
        <taxon>Fungi</taxon>
        <taxon>Dikarya</taxon>
        <taxon>Ascomycota</taxon>
        <taxon>Saccharomycotina</taxon>
        <taxon>Saccharomycetes</taxon>
        <taxon>Saccharomycodales</taxon>
        <taxon>Saccharomycodaceae</taxon>
        <taxon>Hanseniaspora</taxon>
    </lineage>
</organism>
<keyword evidence="10" id="KW-1185">Reference proteome</keyword>
<name>A0A1E5RDH7_9ASCO</name>
<dbReference type="InterPro" id="IPR011701">
    <property type="entry name" value="MFS"/>
</dbReference>
<dbReference type="OrthoDB" id="3639251at2759"/>
<evidence type="ECO:0000256" key="5">
    <source>
        <dbReference type="ARBA" id="ARBA00023136"/>
    </source>
</evidence>
<evidence type="ECO:0000256" key="8">
    <source>
        <dbReference type="SAM" id="Phobius"/>
    </source>
</evidence>
<dbReference type="SUPFAM" id="SSF103473">
    <property type="entry name" value="MFS general substrate transporter"/>
    <property type="match status" value="1"/>
</dbReference>
<dbReference type="GO" id="GO:0016020">
    <property type="term" value="C:membrane"/>
    <property type="evidence" value="ECO:0007669"/>
    <property type="project" value="UniProtKB-SubCell"/>
</dbReference>
<keyword evidence="3 8" id="KW-0812">Transmembrane</keyword>
<dbReference type="GO" id="GO:0022857">
    <property type="term" value="F:transmembrane transporter activity"/>
    <property type="evidence" value="ECO:0007669"/>
    <property type="project" value="InterPro"/>
</dbReference>
<dbReference type="STRING" id="56408.A0A1E5RDH7"/>
<dbReference type="FunCoup" id="A0A1E5RDH7">
    <property type="interactions" value="26"/>
</dbReference>
<dbReference type="FunFam" id="1.20.1250.20:FF:000065">
    <property type="entry name" value="Putative MFS pantothenate transporter"/>
    <property type="match status" value="1"/>
</dbReference>
<accession>A0A1E5RDH7</accession>
<evidence type="ECO:0000256" key="2">
    <source>
        <dbReference type="ARBA" id="ARBA00022448"/>
    </source>
</evidence>
<dbReference type="AlphaFoldDB" id="A0A1E5RDH7"/>
<keyword evidence="4 8" id="KW-1133">Transmembrane helix</keyword>
<comment type="caution">
    <text evidence="9">The sequence shown here is derived from an EMBL/GenBank/DDBJ whole genome shotgun (WGS) entry which is preliminary data.</text>
</comment>
<evidence type="ECO:0000256" key="3">
    <source>
        <dbReference type="ARBA" id="ARBA00022692"/>
    </source>
</evidence>
<feature type="transmembrane region" description="Helical" evidence="8">
    <location>
        <begin position="293"/>
        <end position="313"/>
    </location>
</feature>
<feature type="transmembrane region" description="Helical" evidence="8">
    <location>
        <begin position="523"/>
        <end position="544"/>
    </location>
</feature>
<dbReference type="Proteomes" id="UP000095728">
    <property type="component" value="Unassembled WGS sequence"/>
</dbReference>
<comment type="similarity">
    <text evidence="6">Belongs to the major facilitator superfamily. Allantoate permease family.</text>
</comment>
<evidence type="ECO:0000313" key="10">
    <source>
        <dbReference type="Proteomes" id="UP000095728"/>
    </source>
</evidence>
<keyword evidence="2" id="KW-0813">Transport</keyword>
<feature type="transmembrane region" description="Helical" evidence="8">
    <location>
        <begin position="400"/>
        <end position="421"/>
    </location>
</feature>